<dbReference type="Proteomes" id="UP000790377">
    <property type="component" value="Unassembled WGS sequence"/>
</dbReference>
<reference evidence="1" key="1">
    <citation type="journal article" date="2021" name="New Phytol.">
        <title>Evolutionary innovations through gain and loss of genes in the ectomycorrhizal Boletales.</title>
        <authorList>
            <person name="Wu G."/>
            <person name="Miyauchi S."/>
            <person name="Morin E."/>
            <person name="Kuo A."/>
            <person name="Drula E."/>
            <person name="Varga T."/>
            <person name="Kohler A."/>
            <person name="Feng B."/>
            <person name="Cao Y."/>
            <person name="Lipzen A."/>
            <person name="Daum C."/>
            <person name="Hundley H."/>
            <person name="Pangilinan J."/>
            <person name="Johnson J."/>
            <person name="Barry K."/>
            <person name="LaButti K."/>
            <person name="Ng V."/>
            <person name="Ahrendt S."/>
            <person name="Min B."/>
            <person name="Choi I.G."/>
            <person name="Park H."/>
            <person name="Plett J.M."/>
            <person name="Magnuson J."/>
            <person name="Spatafora J.W."/>
            <person name="Nagy L.G."/>
            <person name="Henrissat B."/>
            <person name="Grigoriev I.V."/>
            <person name="Yang Z.L."/>
            <person name="Xu J."/>
            <person name="Martin F.M."/>
        </authorList>
    </citation>
    <scope>NUCLEOTIDE SEQUENCE</scope>
    <source>
        <strain evidence="1">ATCC 28755</strain>
    </source>
</reference>
<protein>
    <submittedName>
        <fullName evidence="1">Lactonase, 7-bladed beta-propeller-domain-containing protein</fullName>
    </submittedName>
</protein>
<accession>A0ACB8AFK5</accession>
<dbReference type="EMBL" id="MU267682">
    <property type="protein sequence ID" value="KAH7911312.1"/>
    <property type="molecule type" value="Genomic_DNA"/>
</dbReference>
<name>A0ACB8AFK5_9AGAM</name>
<comment type="caution">
    <text evidence="1">The sequence shown here is derived from an EMBL/GenBank/DDBJ whole genome shotgun (WGS) entry which is preliminary data.</text>
</comment>
<gene>
    <name evidence="1" type="ORF">BJ138DRAFT_936510</name>
</gene>
<evidence type="ECO:0000313" key="2">
    <source>
        <dbReference type="Proteomes" id="UP000790377"/>
    </source>
</evidence>
<evidence type="ECO:0000313" key="1">
    <source>
        <dbReference type="EMBL" id="KAH7911312.1"/>
    </source>
</evidence>
<organism evidence="1 2">
    <name type="scientific">Hygrophoropsis aurantiaca</name>
    <dbReference type="NCBI Taxonomy" id="72124"/>
    <lineage>
        <taxon>Eukaryota</taxon>
        <taxon>Fungi</taxon>
        <taxon>Dikarya</taxon>
        <taxon>Basidiomycota</taxon>
        <taxon>Agaricomycotina</taxon>
        <taxon>Agaricomycetes</taxon>
        <taxon>Agaricomycetidae</taxon>
        <taxon>Boletales</taxon>
        <taxon>Coniophorineae</taxon>
        <taxon>Hygrophoropsidaceae</taxon>
        <taxon>Hygrophoropsis</taxon>
    </lineage>
</organism>
<proteinExistence type="predicted"/>
<keyword evidence="2" id="KW-1185">Reference proteome</keyword>
<sequence length="358" mass="38547">MAPLTILVGSYTNVIYTLSFDPTAASLKLIASTEVGHHPSWISTHPSDPSLIFAGLEQPEGKIVAVKYQDKLAAGTKVAEVDSGGKDPCTLLVLEDEVLIGNYSSGVFATLPISTSHPYILSQAPWTFQMPFNQPGPNIDRQTSSHPHQVVLNTLNTTKREILLPDLGTDKTYRITKGDDGKWTISDSVQYESGGGPRHLVVYENTLYTLLELKSKLATHSFPFVSDAYQHNSASTLLGPLPTPNNMLAAEILIPSPNASFSTPYIYISNRNDPSPEGDTIAIFSVGKEPALLAEVRTGLNHVRGMVFGGEDQKYLIVGGVEGGGVKVYERVDGGKGLKQLAAIGEDIVARPTGFAWV</sequence>